<dbReference type="AlphaFoldDB" id="A0A2T2YK99"/>
<dbReference type="OrthoDB" id="886340at2"/>
<reference evidence="1 2" key="1">
    <citation type="submission" date="2018-03" db="EMBL/GenBank/DDBJ databases">
        <title>Adhaeribacter sp. HMF7605 Genome sequencing and assembly.</title>
        <authorList>
            <person name="Kang H."/>
            <person name="Kang J."/>
            <person name="Cha I."/>
            <person name="Kim H."/>
            <person name="Joh K."/>
        </authorList>
    </citation>
    <scope>NUCLEOTIDE SEQUENCE [LARGE SCALE GENOMIC DNA]</scope>
    <source>
        <strain evidence="1 2">HMF7605</strain>
    </source>
</reference>
<proteinExistence type="predicted"/>
<name>A0A2T2YK99_9BACT</name>
<dbReference type="EMBL" id="PYFT01000001">
    <property type="protein sequence ID" value="PSR55928.1"/>
    <property type="molecule type" value="Genomic_DNA"/>
</dbReference>
<evidence type="ECO:0000313" key="1">
    <source>
        <dbReference type="EMBL" id="PSR55928.1"/>
    </source>
</evidence>
<gene>
    <name evidence="1" type="ORF">AHMF7605_21695</name>
</gene>
<dbReference type="RefSeq" id="WP_106932110.1">
    <property type="nucleotide sequence ID" value="NZ_PYFT01000001.1"/>
</dbReference>
<dbReference type="Proteomes" id="UP000240357">
    <property type="component" value="Unassembled WGS sequence"/>
</dbReference>
<protein>
    <submittedName>
        <fullName evidence="1">Uncharacterized protein</fullName>
    </submittedName>
</protein>
<evidence type="ECO:0000313" key="2">
    <source>
        <dbReference type="Proteomes" id="UP000240357"/>
    </source>
</evidence>
<keyword evidence="2" id="KW-1185">Reference proteome</keyword>
<sequence>MITHRTFNYLPVPDKLMYLKGKGTVIAIRYTHVFEIKLYYLNNFFVEVYYHLLGQQCDYIGTFHSTSWLEPYLDHIKLDLDL</sequence>
<organism evidence="1 2">
    <name type="scientific">Adhaeribacter arboris</name>
    <dbReference type="NCBI Taxonomy" id="2072846"/>
    <lineage>
        <taxon>Bacteria</taxon>
        <taxon>Pseudomonadati</taxon>
        <taxon>Bacteroidota</taxon>
        <taxon>Cytophagia</taxon>
        <taxon>Cytophagales</taxon>
        <taxon>Hymenobacteraceae</taxon>
        <taxon>Adhaeribacter</taxon>
    </lineage>
</organism>
<accession>A0A2T2YK99</accession>
<comment type="caution">
    <text evidence="1">The sequence shown here is derived from an EMBL/GenBank/DDBJ whole genome shotgun (WGS) entry which is preliminary data.</text>
</comment>